<proteinExistence type="predicted"/>
<evidence type="ECO:0000313" key="1">
    <source>
        <dbReference type="EMBL" id="MBT2133961.1"/>
    </source>
</evidence>
<name>A0ABS5W2I4_9SPHN</name>
<dbReference type="Proteomes" id="UP000811255">
    <property type="component" value="Unassembled WGS sequence"/>
</dbReference>
<comment type="caution">
    <text evidence="1">The sequence shown here is derived from an EMBL/GenBank/DDBJ whole genome shotgun (WGS) entry which is preliminary data.</text>
</comment>
<protein>
    <submittedName>
        <fullName evidence="1">Uncharacterized protein</fullName>
    </submittedName>
</protein>
<dbReference type="RefSeq" id="WP_214535326.1">
    <property type="nucleotide sequence ID" value="NZ_JAHFVK010000001.1"/>
</dbReference>
<dbReference type="EMBL" id="JAHFVK010000001">
    <property type="protein sequence ID" value="MBT2133961.1"/>
    <property type="molecule type" value="Genomic_DNA"/>
</dbReference>
<organism evidence="1 2">
    <name type="scientific">Croceibacterium selenioxidans</name>
    <dbReference type="NCBI Taxonomy" id="2838833"/>
    <lineage>
        <taxon>Bacteria</taxon>
        <taxon>Pseudomonadati</taxon>
        <taxon>Pseudomonadota</taxon>
        <taxon>Alphaproteobacteria</taxon>
        <taxon>Sphingomonadales</taxon>
        <taxon>Erythrobacteraceae</taxon>
        <taxon>Croceibacterium</taxon>
    </lineage>
</organism>
<reference evidence="1 2" key="1">
    <citation type="submission" date="2021-05" db="EMBL/GenBank/DDBJ databases">
        <title>Croceibacterium sp. LX-88 genome sequence.</title>
        <authorList>
            <person name="Luo X."/>
        </authorList>
    </citation>
    <scope>NUCLEOTIDE SEQUENCE [LARGE SCALE GENOMIC DNA]</scope>
    <source>
        <strain evidence="1 2">LX-88</strain>
    </source>
</reference>
<gene>
    <name evidence="1" type="ORF">KK137_06405</name>
</gene>
<accession>A0ABS5W2I4</accession>
<sequence>MTDLRFIIHEHVPGADGSELENRLALLKARDFAAGMLAKATHPDAYNLAQLAHETAGKTVFADLTERELNDAVTLCRCCVQASLCADRLLGDAA</sequence>
<keyword evidence="2" id="KW-1185">Reference proteome</keyword>
<evidence type="ECO:0000313" key="2">
    <source>
        <dbReference type="Proteomes" id="UP000811255"/>
    </source>
</evidence>